<accession>A0AAW1MGJ3</accession>
<comment type="caution">
    <text evidence="1">The sequence shown here is derived from an EMBL/GenBank/DDBJ whole genome shotgun (WGS) entry which is preliminary data.</text>
</comment>
<dbReference type="EMBL" id="JASPKY010000048">
    <property type="protein sequence ID" value="KAK9745480.1"/>
    <property type="molecule type" value="Genomic_DNA"/>
</dbReference>
<dbReference type="Proteomes" id="UP001458880">
    <property type="component" value="Unassembled WGS sequence"/>
</dbReference>
<sequence>MDQFVIEQPMDQFVIETMKRHYKRKVLGNLLVKGYKRKVLGNLLVKGEDEAVVVINHKKMKLKDCAYTEAWSLVKAVHIKTCVEQV</sequence>
<organism evidence="1 2">
    <name type="scientific">Popillia japonica</name>
    <name type="common">Japanese beetle</name>
    <dbReference type="NCBI Taxonomy" id="7064"/>
    <lineage>
        <taxon>Eukaryota</taxon>
        <taxon>Metazoa</taxon>
        <taxon>Ecdysozoa</taxon>
        <taxon>Arthropoda</taxon>
        <taxon>Hexapoda</taxon>
        <taxon>Insecta</taxon>
        <taxon>Pterygota</taxon>
        <taxon>Neoptera</taxon>
        <taxon>Endopterygota</taxon>
        <taxon>Coleoptera</taxon>
        <taxon>Polyphaga</taxon>
        <taxon>Scarabaeiformia</taxon>
        <taxon>Scarabaeidae</taxon>
        <taxon>Rutelinae</taxon>
        <taxon>Popillia</taxon>
    </lineage>
</organism>
<keyword evidence="2" id="KW-1185">Reference proteome</keyword>
<protein>
    <submittedName>
        <fullName evidence="1">Uncharacterized protein</fullName>
    </submittedName>
</protein>
<dbReference type="AlphaFoldDB" id="A0AAW1MGJ3"/>
<name>A0AAW1MGJ3_POPJA</name>
<gene>
    <name evidence="1" type="ORF">QE152_g6860</name>
</gene>
<evidence type="ECO:0000313" key="2">
    <source>
        <dbReference type="Proteomes" id="UP001458880"/>
    </source>
</evidence>
<proteinExistence type="predicted"/>
<reference evidence="1 2" key="1">
    <citation type="journal article" date="2024" name="BMC Genomics">
        <title>De novo assembly and annotation of Popillia japonica's genome with initial clues to its potential as an invasive pest.</title>
        <authorList>
            <person name="Cucini C."/>
            <person name="Boschi S."/>
            <person name="Funari R."/>
            <person name="Cardaioli E."/>
            <person name="Iannotti N."/>
            <person name="Marturano G."/>
            <person name="Paoli F."/>
            <person name="Bruttini M."/>
            <person name="Carapelli A."/>
            <person name="Frati F."/>
            <person name="Nardi F."/>
        </authorList>
    </citation>
    <scope>NUCLEOTIDE SEQUENCE [LARGE SCALE GENOMIC DNA]</scope>
    <source>
        <strain evidence="1">DMR45628</strain>
    </source>
</reference>
<evidence type="ECO:0000313" key="1">
    <source>
        <dbReference type="EMBL" id="KAK9745480.1"/>
    </source>
</evidence>